<dbReference type="Proteomes" id="UP000243528">
    <property type="component" value="Unassembled WGS sequence"/>
</dbReference>
<comment type="caution">
    <text evidence="3">The sequence shown here is derived from an EMBL/GenBank/DDBJ whole genome shotgun (WGS) entry which is preliminary data.</text>
</comment>
<dbReference type="CDD" id="cd08899">
    <property type="entry name" value="SRPBCC_CalC_Aha1-like_6"/>
    <property type="match status" value="1"/>
</dbReference>
<evidence type="ECO:0000313" key="3">
    <source>
        <dbReference type="EMBL" id="PSL02150.1"/>
    </source>
</evidence>
<evidence type="ECO:0000313" key="4">
    <source>
        <dbReference type="Proteomes" id="UP000243528"/>
    </source>
</evidence>
<proteinExistence type="inferred from homology"/>
<organism evidence="3 4">
    <name type="scientific">Haloactinopolyspora alba</name>
    <dbReference type="NCBI Taxonomy" id="648780"/>
    <lineage>
        <taxon>Bacteria</taxon>
        <taxon>Bacillati</taxon>
        <taxon>Actinomycetota</taxon>
        <taxon>Actinomycetes</taxon>
        <taxon>Jiangellales</taxon>
        <taxon>Jiangellaceae</taxon>
        <taxon>Haloactinopolyspora</taxon>
    </lineage>
</organism>
<dbReference type="InterPro" id="IPR023393">
    <property type="entry name" value="START-like_dom_sf"/>
</dbReference>
<name>A0A2P8DY49_9ACTN</name>
<accession>A0A2P8DY49</accession>
<sequence length="286" mass="31884">MTETLSTEGGRNVLRIERRLAHPQEKVWRAITRPDHLSRWFPATVEFDLVTGAEVSFDMDGEGTMSADGTVTVVDPPRRFAFTWHGEVLDWELHPEGDGCLLVFRHTFDDRAGAASFCSGWLRCLDALDDVVGDTPVTHRAPSPELHDHYVDRFGLDEPAVVDDGDKWRVRVERQLIRPAEDAWALLDTGDGDVPGGFTHDRLTAGALVRQEPARVLEFDWSAGEHTAGRVRWEFTTGTGHGARLVVTQTGPAALPGERDTAVRAWPQRVARLAEQLRSTAARYDE</sequence>
<keyword evidence="4" id="KW-1185">Reference proteome</keyword>
<dbReference type="InterPro" id="IPR013538">
    <property type="entry name" value="ASHA1/2-like_C"/>
</dbReference>
<evidence type="ECO:0000259" key="2">
    <source>
        <dbReference type="Pfam" id="PF08327"/>
    </source>
</evidence>
<dbReference type="Pfam" id="PF08327">
    <property type="entry name" value="AHSA1"/>
    <property type="match status" value="1"/>
</dbReference>
<evidence type="ECO:0000256" key="1">
    <source>
        <dbReference type="ARBA" id="ARBA00006817"/>
    </source>
</evidence>
<feature type="domain" description="Activator of Hsp90 ATPase homologue 1/2-like C-terminal" evidence="2">
    <location>
        <begin position="22"/>
        <end position="132"/>
    </location>
</feature>
<dbReference type="AlphaFoldDB" id="A0A2P8DY49"/>
<dbReference type="RefSeq" id="WP_165358693.1">
    <property type="nucleotide sequence ID" value="NZ_PYGE01000011.1"/>
</dbReference>
<dbReference type="SUPFAM" id="SSF55961">
    <property type="entry name" value="Bet v1-like"/>
    <property type="match status" value="2"/>
</dbReference>
<dbReference type="Gene3D" id="3.30.530.20">
    <property type="match status" value="2"/>
</dbReference>
<reference evidence="3 4" key="1">
    <citation type="submission" date="2018-03" db="EMBL/GenBank/DDBJ databases">
        <title>Genomic Encyclopedia of Archaeal and Bacterial Type Strains, Phase II (KMG-II): from individual species to whole genera.</title>
        <authorList>
            <person name="Goeker M."/>
        </authorList>
    </citation>
    <scope>NUCLEOTIDE SEQUENCE [LARGE SCALE GENOMIC DNA]</scope>
    <source>
        <strain evidence="3 4">DSM 45211</strain>
    </source>
</reference>
<protein>
    <submittedName>
        <fullName evidence="3">Uncharacterized protein YndB with AHSA1/START domain</fullName>
    </submittedName>
</protein>
<dbReference type="EMBL" id="PYGE01000011">
    <property type="protein sequence ID" value="PSL02150.1"/>
    <property type="molecule type" value="Genomic_DNA"/>
</dbReference>
<gene>
    <name evidence="3" type="ORF">CLV30_111105</name>
</gene>
<comment type="similarity">
    <text evidence="1">Belongs to the AHA1 family.</text>
</comment>